<organism evidence="2">
    <name type="scientific">Desulfofervidus auxilii</name>
    <dbReference type="NCBI Taxonomy" id="1621989"/>
    <lineage>
        <taxon>Bacteria</taxon>
        <taxon>Pseudomonadati</taxon>
        <taxon>Thermodesulfobacteriota</taxon>
        <taxon>Candidatus Desulfofervidia</taxon>
        <taxon>Candidatus Desulfofervidales</taxon>
        <taxon>Candidatus Desulfofervidaceae</taxon>
        <taxon>Candidatus Desulfofervidus</taxon>
    </lineage>
</organism>
<dbReference type="EMBL" id="DRIH01000063">
    <property type="protein sequence ID" value="HEC67585.1"/>
    <property type="molecule type" value="Genomic_DNA"/>
</dbReference>
<dbReference type="SMART" id="SM00710">
    <property type="entry name" value="PbH1"/>
    <property type="match status" value="10"/>
</dbReference>
<proteinExistence type="predicted"/>
<evidence type="ECO:0000313" key="2">
    <source>
        <dbReference type="EMBL" id="HEC67585.1"/>
    </source>
</evidence>
<keyword evidence="1" id="KW-0732">Signal</keyword>
<accession>A0A7C1ZLJ9</accession>
<dbReference type="Gene3D" id="2.160.20.10">
    <property type="entry name" value="Single-stranded right-handed beta-helix, Pectin lyase-like"/>
    <property type="match status" value="1"/>
</dbReference>
<feature type="chain" id="PRO_5027722423" evidence="1">
    <location>
        <begin position="32"/>
        <end position="678"/>
    </location>
</feature>
<dbReference type="InterPro" id="IPR012334">
    <property type="entry name" value="Pectin_lyas_fold"/>
</dbReference>
<dbReference type="NCBIfam" id="NF041518">
    <property type="entry name" value="choice_anch_Q"/>
    <property type="match status" value="1"/>
</dbReference>
<dbReference type="InterPro" id="IPR059226">
    <property type="entry name" value="Choice_anch_Q_dom"/>
</dbReference>
<protein>
    <submittedName>
        <fullName evidence="2">Uncharacterized protein</fullName>
    </submittedName>
</protein>
<dbReference type="InterPro" id="IPR006626">
    <property type="entry name" value="PbH1"/>
</dbReference>
<dbReference type="InterPro" id="IPR011050">
    <property type="entry name" value="Pectin_lyase_fold/virulence"/>
</dbReference>
<dbReference type="Proteomes" id="UP000885738">
    <property type="component" value="Unassembled WGS sequence"/>
</dbReference>
<dbReference type="AlphaFoldDB" id="A0A7C1ZLJ9"/>
<feature type="signal peptide" evidence="1">
    <location>
        <begin position="1"/>
        <end position="31"/>
    </location>
</feature>
<comment type="caution">
    <text evidence="2">The sequence shown here is derived from an EMBL/GenBank/DDBJ whole genome shotgun (WGS) entry which is preliminary data.</text>
</comment>
<gene>
    <name evidence="2" type="ORF">ENI35_02040</name>
</gene>
<dbReference type="SUPFAM" id="SSF51126">
    <property type="entry name" value="Pectin lyase-like"/>
    <property type="match status" value="1"/>
</dbReference>
<reference evidence="2" key="1">
    <citation type="journal article" date="2020" name="mSystems">
        <title>Genome- and Community-Level Interaction Insights into Carbon Utilization and Element Cycling Functions of Hydrothermarchaeota in Hydrothermal Sediment.</title>
        <authorList>
            <person name="Zhou Z."/>
            <person name="Liu Y."/>
            <person name="Xu W."/>
            <person name="Pan J."/>
            <person name="Luo Z.H."/>
            <person name="Li M."/>
        </authorList>
    </citation>
    <scope>NUCLEOTIDE SEQUENCE [LARGE SCALE GENOMIC DNA]</scope>
    <source>
        <strain evidence="2">HyVt-389</strain>
    </source>
</reference>
<sequence length="678" mass="74703">MVAKNRLVLSCLAISLFVLLSLTNVSLPAYATTYYVDATNGNDFNDGLSPETAWKTIGKVNSMDFKPGDTILFKRGEIWREQLIVPSSGEKGKPITFGAYGEGEKPIIHGGIIIPNDDWNGPDANGVYTYTYTGTIIFIAEDGEPLKKASDTTCADGNWYWDDPNDTLYYKPTSGIPSDHVVERISDARCINVDDKQYIVCENLHLNLCYAGISGSAYNRSIIDIVVSNCEISKCRMGILFFARNGHDNSNIILSNNVLTNNGESIYFSSLGALGGTEKNIGHIIENNVIQDTGYATSSLFWNDIIDGDVEAMGFQNLNNSEVIGNQIIGGAPDGGIVVWTNPSSTSDSNSFLRNYIKDVLGAGLILGSYATNNTIAYNIIVDCGLGGPHPRGGIRLGICSTTGNKIYNNTLVGNDWSIYIFPDGDYYSIKNNISFNPSIGHIVKDGEFANNIFDYNDYYPDTGNKFCLNGIRYNFEGWKDTSFQDAFSIVENPMFVDVVNNNFHLQFNSPCINKGTEVGLTEDMEENPVDYAPDIGAYEYSELNHTEIHGCSQPSSNPTPEILANGSDSPITLRQSDTLTLTISLKNNGVINNADWWLAKDTPSGLYFFTFEGWTTDWVPGYQGPLFNLDSFEVLNVPASEFPVGTYTFYFCIDTNMDNNITWDSLYCDSIVVNVTE</sequence>
<name>A0A7C1ZLJ9_DESA2</name>
<evidence type="ECO:0000256" key="1">
    <source>
        <dbReference type="SAM" id="SignalP"/>
    </source>
</evidence>